<comment type="caution">
    <text evidence="1">The sequence shown here is derived from an EMBL/GenBank/DDBJ whole genome shotgun (WGS) entry which is preliminary data.</text>
</comment>
<dbReference type="GeneID" id="39595458"/>
<evidence type="ECO:0000313" key="2">
    <source>
        <dbReference type="Proteomes" id="UP000283841"/>
    </source>
</evidence>
<keyword evidence="2" id="KW-1185">Reference proteome</keyword>
<gene>
    <name evidence="1" type="ORF">C8Q69DRAFT_210615</name>
</gene>
<proteinExistence type="predicted"/>
<evidence type="ECO:0000313" key="1">
    <source>
        <dbReference type="EMBL" id="RWQ96951.1"/>
    </source>
</evidence>
<sequence length="112" mass="12449">MNRKPKTKSIVALIDCILCPTVGAKILALSTTWRGTGKSGVDDRHPSPSHMLYYTSRQRWRSLCGKFGASECPNINAIYPLTLCRDAKYLRIQFCQCCSIGKVNEVKCAPVP</sequence>
<organism evidence="1 2">
    <name type="scientific">Byssochlamys spectabilis</name>
    <name type="common">Paecilomyces variotii</name>
    <dbReference type="NCBI Taxonomy" id="264951"/>
    <lineage>
        <taxon>Eukaryota</taxon>
        <taxon>Fungi</taxon>
        <taxon>Dikarya</taxon>
        <taxon>Ascomycota</taxon>
        <taxon>Pezizomycotina</taxon>
        <taxon>Eurotiomycetes</taxon>
        <taxon>Eurotiomycetidae</taxon>
        <taxon>Eurotiales</taxon>
        <taxon>Thermoascaceae</taxon>
        <taxon>Paecilomyces</taxon>
    </lineage>
</organism>
<protein>
    <submittedName>
        <fullName evidence="1">Uncharacterized protein</fullName>
    </submittedName>
</protein>
<dbReference type="AlphaFoldDB" id="A0A443HYY6"/>
<dbReference type="Proteomes" id="UP000283841">
    <property type="component" value="Unassembled WGS sequence"/>
</dbReference>
<dbReference type="RefSeq" id="XP_028486596.1">
    <property type="nucleotide sequence ID" value="XM_028626181.1"/>
</dbReference>
<name>A0A443HYY6_BYSSP</name>
<reference evidence="1 2" key="1">
    <citation type="journal article" date="2018" name="Front. Microbiol.">
        <title>Genomic and genetic insights into a cosmopolitan fungus, Paecilomyces variotii (Eurotiales).</title>
        <authorList>
            <person name="Urquhart A.S."/>
            <person name="Mondo S.J."/>
            <person name="Makela M.R."/>
            <person name="Hane J.K."/>
            <person name="Wiebenga A."/>
            <person name="He G."/>
            <person name="Mihaltcheva S."/>
            <person name="Pangilinan J."/>
            <person name="Lipzen A."/>
            <person name="Barry K."/>
            <person name="de Vries R.P."/>
            <person name="Grigoriev I.V."/>
            <person name="Idnurm A."/>
        </authorList>
    </citation>
    <scope>NUCLEOTIDE SEQUENCE [LARGE SCALE GENOMIC DNA]</scope>
    <source>
        <strain evidence="1 2">CBS 101075</strain>
    </source>
</reference>
<accession>A0A443HYY6</accession>
<dbReference type="VEuPathDB" id="FungiDB:C8Q69DRAFT_210615"/>
<dbReference type="EMBL" id="RCNU01000003">
    <property type="protein sequence ID" value="RWQ96951.1"/>
    <property type="molecule type" value="Genomic_DNA"/>
</dbReference>